<accession>A0A026W059</accession>
<reference evidence="1 2" key="1">
    <citation type="journal article" date="2014" name="Curr. Biol.">
        <title>The genome of the clonal raider ant Cerapachys biroi.</title>
        <authorList>
            <person name="Oxley P.R."/>
            <person name="Ji L."/>
            <person name="Fetter-Pruneda I."/>
            <person name="McKenzie S.K."/>
            <person name="Li C."/>
            <person name="Hu H."/>
            <person name="Zhang G."/>
            <person name="Kronauer D.J."/>
        </authorList>
    </citation>
    <scope>NUCLEOTIDE SEQUENCE [LARGE SCALE GENOMIC DNA]</scope>
</reference>
<evidence type="ECO:0008006" key="3">
    <source>
        <dbReference type="Google" id="ProtNLM"/>
    </source>
</evidence>
<name>A0A026W059_OOCBI</name>
<keyword evidence="2" id="KW-1185">Reference proteome</keyword>
<dbReference type="Proteomes" id="UP000053097">
    <property type="component" value="Unassembled WGS sequence"/>
</dbReference>
<evidence type="ECO:0000313" key="1">
    <source>
        <dbReference type="EMBL" id="EZA48514.1"/>
    </source>
</evidence>
<protein>
    <recommendedName>
        <fullName evidence="3">Histone-lysine N-methyltransferase SETMAR</fullName>
    </recommendedName>
</protein>
<gene>
    <name evidence="1" type="ORF">X777_13009</name>
</gene>
<proteinExistence type="predicted"/>
<organism evidence="1 2">
    <name type="scientific">Ooceraea biroi</name>
    <name type="common">Clonal raider ant</name>
    <name type="synonym">Cerapachys biroi</name>
    <dbReference type="NCBI Taxonomy" id="2015173"/>
    <lineage>
        <taxon>Eukaryota</taxon>
        <taxon>Metazoa</taxon>
        <taxon>Ecdysozoa</taxon>
        <taxon>Arthropoda</taxon>
        <taxon>Hexapoda</taxon>
        <taxon>Insecta</taxon>
        <taxon>Pterygota</taxon>
        <taxon>Neoptera</taxon>
        <taxon>Endopterygota</taxon>
        <taxon>Hymenoptera</taxon>
        <taxon>Apocrita</taxon>
        <taxon>Aculeata</taxon>
        <taxon>Formicoidea</taxon>
        <taxon>Formicidae</taxon>
        <taxon>Dorylinae</taxon>
        <taxon>Ooceraea</taxon>
    </lineage>
</organism>
<dbReference type="EMBL" id="KK107609">
    <property type="protein sequence ID" value="EZA48514.1"/>
    <property type="molecule type" value="Genomic_DNA"/>
</dbReference>
<evidence type="ECO:0000313" key="2">
    <source>
        <dbReference type="Proteomes" id="UP000053097"/>
    </source>
</evidence>
<dbReference type="AlphaFoldDB" id="A0A026W059"/>
<sequence>MITGDEKWIVYNNVKRKRSWSKRDEHAEALEKFFERGIMKLPEKWQKIIKQNGQYIV</sequence>